<feature type="compositionally biased region" description="Polar residues" evidence="1">
    <location>
        <begin position="66"/>
        <end position="99"/>
    </location>
</feature>
<accession>A0AAJ0M710</accession>
<proteinExistence type="predicted"/>
<comment type="caution">
    <text evidence="2">The sequence shown here is derived from an EMBL/GenBank/DDBJ whole genome shotgun (WGS) entry which is preliminary data.</text>
</comment>
<keyword evidence="3" id="KW-1185">Reference proteome</keyword>
<name>A0AAJ0M710_9PEZI</name>
<organism evidence="2 3">
    <name type="scientific">Chaetomium strumarium</name>
    <dbReference type="NCBI Taxonomy" id="1170767"/>
    <lineage>
        <taxon>Eukaryota</taxon>
        <taxon>Fungi</taxon>
        <taxon>Dikarya</taxon>
        <taxon>Ascomycota</taxon>
        <taxon>Pezizomycotina</taxon>
        <taxon>Sordariomycetes</taxon>
        <taxon>Sordariomycetidae</taxon>
        <taxon>Sordariales</taxon>
        <taxon>Chaetomiaceae</taxon>
        <taxon>Chaetomium</taxon>
    </lineage>
</organism>
<dbReference type="EMBL" id="JAUDZG010000001">
    <property type="protein sequence ID" value="KAK3311416.1"/>
    <property type="molecule type" value="Genomic_DNA"/>
</dbReference>
<dbReference type="AlphaFoldDB" id="A0AAJ0M710"/>
<feature type="compositionally biased region" description="Basic and acidic residues" evidence="1">
    <location>
        <begin position="565"/>
        <end position="576"/>
    </location>
</feature>
<reference evidence="2" key="1">
    <citation type="journal article" date="2023" name="Mol. Phylogenet. Evol.">
        <title>Genome-scale phylogeny and comparative genomics of the fungal order Sordariales.</title>
        <authorList>
            <person name="Hensen N."/>
            <person name="Bonometti L."/>
            <person name="Westerberg I."/>
            <person name="Brannstrom I.O."/>
            <person name="Guillou S."/>
            <person name="Cros-Aarteil S."/>
            <person name="Calhoun S."/>
            <person name="Haridas S."/>
            <person name="Kuo A."/>
            <person name="Mondo S."/>
            <person name="Pangilinan J."/>
            <person name="Riley R."/>
            <person name="LaButti K."/>
            <person name="Andreopoulos B."/>
            <person name="Lipzen A."/>
            <person name="Chen C."/>
            <person name="Yan M."/>
            <person name="Daum C."/>
            <person name="Ng V."/>
            <person name="Clum A."/>
            <person name="Steindorff A."/>
            <person name="Ohm R.A."/>
            <person name="Martin F."/>
            <person name="Silar P."/>
            <person name="Natvig D.O."/>
            <person name="Lalanne C."/>
            <person name="Gautier V."/>
            <person name="Ament-Velasquez S.L."/>
            <person name="Kruys A."/>
            <person name="Hutchinson M.I."/>
            <person name="Powell A.J."/>
            <person name="Barry K."/>
            <person name="Miller A.N."/>
            <person name="Grigoriev I.V."/>
            <person name="Debuchy R."/>
            <person name="Gladieux P."/>
            <person name="Hiltunen Thoren M."/>
            <person name="Johannesson H."/>
        </authorList>
    </citation>
    <scope>NUCLEOTIDE SEQUENCE</scope>
    <source>
        <strain evidence="2">CBS 333.67</strain>
    </source>
</reference>
<feature type="region of interest" description="Disordered" evidence="1">
    <location>
        <begin position="347"/>
        <end position="368"/>
    </location>
</feature>
<reference evidence="2" key="2">
    <citation type="submission" date="2023-06" db="EMBL/GenBank/DDBJ databases">
        <authorList>
            <consortium name="Lawrence Berkeley National Laboratory"/>
            <person name="Mondo S.J."/>
            <person name="Hensen N."/>
            <person name="Bonometti L."/>
            <person name="Westerberg I."/>
            <person name="Brannstrom I.O."/>
            <person name="Guillou S."/>
            <person name="Cros-Aarteil S."/>
            <person name="Calhoun S."/>
            <person name="Haridas S."/>
            <person name="Kuo A."/>
            <person name="Pangilinan J."/>
            <person name="Riley R."/>
            <person name="Labutti K."/>
            <person name="Andreopoulos B."/>
            <person name="Lipzen A."/>
            <person name="Chen C."/>
            <person name="Yanf M."/>
            <person name="Daum C."/>
            <person name="Ng V."/>
            <person name="Clum A."/>
            <person name="Steindorff A."/>
            <person name="Ohm R."/>
            <person name="Martin F."/>
            <person name="Silar P."/>
            <person name="Natvig D."/>
            <person name="Lalanne C."/>
            <person name="Gautier V."/>
            <person name="Ament-Velasquez S.L."/>
            <person name="Kruys A."/>
            <person name="Hutchinson M.I."/>
            <person name="Powell A.J."/>
            <person name="Barry K."/>
            <person name="Miller A.N."/>
            <person name="Grigoriev I.V."/>
            <person name="Debuchy R."/>
            <person name="Gladieux P."/>
            <person name="Thoren M.H."/>
            <person name="Johannesson H."/>
        </authorList>
    </citation>
    <scope>NUCLEOTIDE SEQUENCE</scope>
    <source>
        <strain evidence="2">CBS 333.67</strain>
    </source>
</reference>
<protein>
    <submittedName>
        <fullName evidence="2">Uncharacterized protein</fullName>
    </submittedName>
</protein>
<evidence type="ECO:0000313" key="3">
    <source>
        <dbReference type="Proteomes" id="UP001273166"/>
    </source>
</evidence>
<feature type="region of interest" description="Disordered" evidence="1">
    <location>
        <begin position="59"/>
        <end position="124"/>
    </location>
</feature>
<evidence type="ECO:0000313" key="2">
    <source>
        <dbReference type="EMBL" id="KAK3311416.1"/>
    </source>
</evidence>
<sequence>MAVFLDFGFQLALEILDLSKVTARRLQPLISGRLQTTGKSKVDDLALLPEIMFLNQQSAARGLQQPDGSESNDSSTGKETGRQPTYTTVGSIYNPKTVTPIQPPARRPRARRYPQPIRSPSGETYIPFPNALLSALPFTEQTSPSPPPTRPATLLQYSPLQQNYERAINPTSEREMVDFTGSELPAPAIRSGNLPSPAPFEGNDGTTSEDSLTSRITVKSLTNLASYENPMQKAAQKALARARTANLNVNRVNTPFSSLSTSTEYPRDRLPPTYGATLAIVGPPQPLTAGPPGQRRFRPSVLEPVCKARDSDSQVANMPLGAGVYRSQSPPGLPRNFGTSILAALDDDDETTEGTGPSNRSLLDETYHAPVSPIPPVPARFRPLYPHYTPGGPESFIGSMNETKRKVYDTLPPERIQQYYPNGFPHSYDGQYTPIAEDWYTRFPITENQTAQKPSSDSEHINKTNQRFYAGTEGLFKHMSQTLDDHNRHSHDNKVGVIGGERQRLRAGHIEKSAVDGKLVPPAMSVEEANEMEESDATEPLLNMAFASLLSYKEASQNGTSPFTKADDSLIDHSEKGNQSFFSESKEEEQPKKKKVVKRSRRGY</sequence>
<feature type="region of interest" description="Disordered" evidence="1">
    <location>
        <begin position="187"/>
        <end position="212"/>
    </location>
</feature>
<evidence type="ECO:0000256" key="1">
    <source>
        <dbReference type="SAM" id="MobiDB-lite"/>
    </source>
</evidence>
<dbReference type="Proteomes" id="UP001273166">
    <property type="component" value="Unassembled WGS sequence"/>
</dbReference>
<dbReference type="RefSeq" id="XP_062727196.1">
    <property type="nucleotide sequence ID" value="XM_062870871.1"/>
</dbReference>
<feature type="compositionally biased region" description="Basic residues" evidence="1">
    <location>
        <begin position="592"/>
        <end position="604"/>
    </location>
</feature>
<feature type="region of interest" description="Disordered" evidence="1">
    <location>
        <begin position="557"/>
        <end position="604"/>
    </location>
</feature>
<dbReference type="GeneID" id="87889700"/>
<gene>
    <name evidence="2" type="ORF">B0T15DRAFT_571788</name>
</gene>